<dbReference type="AlphaFoldDB" id="A0A0C4E7A1"/>
<evidence type="ECO:0000313" key="4">
    <source>
        <dbReference type="Proteomes" id="UP000011715"/>
    </source>
</evidence>
<dbReference type="OrthoDB" id="4469945at2759"/>
<feature type="domain" description="GRF-like zinc ribbon" evidence="1">
    <location>
        <begin position="11"/>
        <end position="54"/>
    </location>
</feature>
<dbReference type="Proteomes" id="UP000011715">
    <property type="component" value="Unassembled WGS sequence"/>
</dbReference>
<protein>
    <recommendedName>
        <fullName evidence="1">GRF-like zinc ribbon domain-containing protein</fullName>
    </recommendedName>
</protein>
<accession>A0A0C4E7A1</accession>
<dbReference type="VEuPathDB" id="FungiDB:MAPG_08405"/>
<sequence length="127" mass="14514">MMNILGVQYSQPTCRHCDGPTEAHTVKLDNCNYNAGRPYYRCRPCDSFSTFADDLGVQLGNPRCRCDLPSRQQLAGLEETKTVPRGLHYVCMIGRCDFREQRKDDNGSPIAVWDRSEILAMRQQKLI</sequence>
<reference evidence="3" key="4">
    <citation type="journal article" date="2015" name="G3 (Bethesda)">
        <title>Genome sequences of three phytopathogenic species of the Magnaporthaceae family of fungi.</title>
        <authorList>
            <person name="Okagaki L.H."/>
            <person name="Nunes C.C."/>
            <person name="Sailsbery J."/>
            <person name="Clay B."/>
            <person name="Brown D."/>
            <person name="John T."/>
            <person name="Oh Y."/>
            <person name="Young N."/>
            <person name="Fitzgerald M."/>
            <person name="Haas B.J."/>
            <person name="Zeng Q."/>
            <person name="Young S."/>
            <person name="Adiconis X."/>
            <person name="Fan L."/>
            <person name="Levin J.Z."/>
            <person name="Mitchell T.K."/>
            <person name="Okubara P.A."/>
            <person name="Farman M.L."/>
            <person name="Kohn L.M."/>
            <person name="Birren B."/>
            <person name="Ma L.-J."/>
            <person name="Dean R.A."/>
        </authorList>
    </citation>
    <scope>NUCLEOTIDE SEQUENCE</scope>
    <source>
        <strain evidence="3">ATCC 64411 / 73-15</strain>
    </source>
</reference>
<reference evidence="2" key="2">
    <citation type="submission" date="2010-05" db="EMBL/GenBank/DDBJ databases">
        <title>The Genome Sequence of Magnaporthe poae strain ATCC 64411.</title>
        <authorList>
            <consortium name="The Broad Institute Genome Sequencing Platform"/>
            <consortium name="Broad Institute Genome Sequencing Center for Infectious Disease"/>
            <person name="Ma L.-J."/>
            <person name="Dead R."/>
            <person name="Young S."/>
            <person name="Zeng Q."/>
            <person name="Koehrsen M."/>
            <person name="Alvarado L."/>
            <person name="Berlin A."/>
            <person name="Chapman S.B."/>
            <person name="Chen Z."/>
            <person name="Freedman E."/>
            <person name="Gellesch M."/>
            <person name="Goldberg J."/>
            <person name="Griggs A."/>
            <person name="Gujja S."/>
            <person name="Heilman E.R."/>
            <person name="Heiman D."/>
            <person name="Hepburn T."/>
            <person name="Howarth C."/>
            <person name="Jen D."/>
            <person name="Larson L."/>
            <person name="Mehta T."/>
            <person name="Neiman D."/>
            <person name="Pearson M."/>
            <person name="Roberts A."/>
            <person name="Saif S."/>
            <person name="Shea T."/>
            <person name="Shenoy N."/>
            <person name="Sisk P."/>
            <person name="Stolte C."/>
            <person name="Sykes S."/>
            <person name="Walk T."/>
            <person name="White J."/>
            <person name="Yandava C."/>
            <person name="Haas B."/>
            <person name="Nusbaum C."/>
            <person name="Birren B."/>
        </authorList>
    </citation>
    <scope>NUCLEOTIDE SEQUENCE</scope>
    <source>
        <strain evidence="2">ATCC 64411</strain>
    </source>
</reference>
<dbReference type="EnsemblFungi" id="MAPG_08405T0">
    <property type="protein sequence ID" value="MAPG_08405T0"/>
    <property type="gene ID" value="MAPG_08405"/>
</dbReference>
<keyword evidence="4" id="KW-1185">Reference proteome</keyword>
<dbReference type="EMBL" id="ADBL01002029">
    <property type="status" value="NOT_ANNOTATED_CDS"/>
    <property type="molecule type" value="Genomic_DNA"/>
</dbReference>
<evidence type="ECO:0000259" key="1">
    <source>
        <dbReference type="Pfam" id="PF23549"/>
    </source>
</evidence>
<gene>
    <name evidence="2" type="ORF">MAPG_08405</name>
</gene>
<dbReference type="EMBL" id="GL876973">
    <property type="protein sequence ID" value="KLU89434.1"/>
    <property type="molecule type" value="Genomic_DNA"/>
</dbReference>
<dbReference type="Pfam" id="PF23549">
    <property type="entry name" value="Zn_ribbon_GRF_2"/>
    <property type="match status" value="1"/>
</dbReference>
<name>A0A0C4E7A1_MAGP6</name>
<dbReference type="OMA" id="CFGDMRG"/>
<proteinExistence type="predicted"/>
<reference evidence="4" key="1">
    <citation type="submission" date="2010-05" db="EMBL/GenBank/DDBJ databases">
        <title>The genome sequence of Magnaporthe poae strain ATCC 64411.</title>
        <authorList>
            <person name="Ma L.-J."/>
            <person name="Dead R."/>
            <person name="Young S."/>
            <person name="Zeng Q."/>
            <person name="Koehrsen M."/>
            <person name="Alvarado L."/>
            <person name="Berlin A."/>
            <person name="Chapman S.B."/>
            <person name="Chen Z."/>
            <person name="Freedman E."/>
            <person name="Gellesch M."/>
            <person name="Goldberg J."/>
            <person name="Griggs A."/>
            <person name="Gujja S."/>
            <person name="Heilman E.R."/>
            <person name="Heiman D."/>
            <person name="Hepburn T."/>
            <person name="Howarth C."/>
            <person name="Jen D."/>
            <person name="Larson L."/>
            <person name="Mehta T."/>
            <person name="Neiman D."/>
            <person name="Pearson M."/>
            <person name="Roberts A."/>
            <person name="Saif S."/>
            <person name="Shea T."/>
            <person name="Shenoy N."/>
            <person name="Sisk P."/>
            <person name="Stolte C."/>
            <person name="Sykes S."/>
            <person name="Walk T."/>
            <person name="White J."/>
            <person name="Yandava C."/>
            <person name="Haas B."/>
            <person name="Nusbaum C."/>
            <person name="Birren B."/>
        </authorList>
    </citation>
    <scope>NUCLEOTIDE SEQUENCE [LARGE SCALE GENOMIC DNA]</scope>
    <source>
        <strain evidence="4">ATCC 64411 / 73-15</strain>
    </source>
</reference>
<dbReference type="InterPro" id="IPR056444">
    <property type="entry name" value="Zn_ribbon_GRF_2"/>
</dbReference>
<reference evidence="3" key="5">
    <citation type="submission" date="2015-06" db="UniProtKB">
        <authorList>
            <consortium name="EnsemblFungi"/>
        </authorList>
    </citation>
    <scope>IDENTIFICATION</scope>
    <source>
        <strain evidence="3">ATCC 64411</strain>
    </source>
</reference>
<organism evidence="3 4">
    <name type="scientific">Magnaporthiopsis poae (strain ATCC 64411 / 73-15)</name>
    <name type="common">Kentucky bluegrass fungus</name>
    <name type="synonym">Magnaporthe poae</name>
    <dbReference type="NCBI Taxonomy" id="644358"/>
    <lineage>
        <taxon>Eukaryota</taxon>
        <taxon>Fungi</taxon>
        <taxon>Dikarya</taxon>
        <taxon>Ascomycota</taxon>
        <taxon>Pezizomycotina</taxon>
        <taxon>Sordariomycetes</taxon>
        <taxon>Sordariomycetidae</taxon>
        <taxon>Magnaporthales</taxon>
        <taxon>Magnaporthaceae</taxon>
        <taxon>Magnaporthiopsis</taxon>
    </lineage>
</organism>
<reference evidence="2" key="3">
    <citation type="submission" date="2011-03" db="EMBL/GenBank/DDBJ databases">
        <title>Annotation of Magnaporthe poae ATCC 64411.</title>
        <authorList>
            <person name="Ma L.-J."/>
            <person name="Dead R."/>
            <person name="Young S.K."/>
            <person name="Zeng Q."/>
            <person name="Gargeya S."/>
            <person name="Fitzgerald M."/>
            <person name="Haas B."/>
            <person name="Abouelleil A."/>
            <person name="Alvarado L."/>
            <person name="Arachchi H.M."/>
            <person name="Berlin A."/>
            <person name="Brown A."/>
            <person name="Chapman S.B."/>
            <person name="Chen Z."/>
            <person name="Dunbar C."/>
            <person name="Freedman E."/>
            <person name="Gearin G."/>
            <person name="Gellesch M."/>
            <person name="Goldberg J."/>
            <person name="Griggs A."/>
            <person name="Gujja S."/>
            <person name="Heiman D."/>
            <person name="Howarth C."/>
            <person name="Larson L."/>
            <person name="Lui A."/>
            <person name="MacDonald P.J.P."/>
            <person name="Mehta T."/>
            <person name="Montmayeur A."/>
            <person name="Murphy C."/>
            <person name="Neiman D."/>
            <person name="Pearson M."/>
            <person name="Priest M."/>
            <person name="Roberts A."/>
            <person name="Saif S."/>
            <person name="Shea T."/>
            <person name="Shenoy N."/>
            <person name="Sisk P."/>
            <person name="Stolte C."/>
            <person name="Sykes S."/>
            <person name="Yandava C."/>
            <person name="Wortman J."/>
            <person name="Nusbaum C."/>
            <person name="Birren B."/>
        </authorList>
    </citation>
    <scope>NUCLEOTIDE SEQUENCE</scope>
    <source>
        <strain evidence="2">ATCC 64411</strain>
    </source>
</reference>
<evidence type="ECO:0000313" key="3">
    <source>
        <dbReference type="EnsemblFungi" id="MAPG_08405T0"/>
    </source>
</evidence>
<evidence type="ECO:0000313" key="2">
    <source>
        <dbReference type="EMBL" id="KLU89434.1"/>
    </source>
</evidence>